<dbReference type="SMART" id="SM00369">
    <property type="entry name" value="LRR_TYP"/>
    <property type="match status" value="3"/>
</dbReference>
<keyword evidence="9 11" id="KW-0472">Membrane</keyword>
<name>A0A5P1EEY5_ASPOF</name>
<protein>
    <recommendedName>
        <fullName evidence="14">Leucine-rich repeat-containing N-terminal plant-type domain-containing protein</fullName>
    </recommendedName>
</protein>
<dbReference type="Pfam" id="PF12799">
    <property type="entry name" value="LRR_4"/>
    <property type="match status" value="1"/>
</dbReference>
<evidence type="ECO:0000256" key="9">
    <source>
        <dbReference type="ARBA" id="ARBA00023136"/>
    </source>
</evidence>
<keyword evidence="3" id="KW-1003">Cell membrane</keyword>
<evidence type="ECO:0000256" key="4">
    <source>
        <dbReference type="ARBA" id="ARBA00022614"/>
    </source>
</evidence>
<dbReference type="PRINTS" id="PR00019">
    <property type="entry name" value="LEURICHRPT"/>
</dbReference>
<dbReference type="EMBL" id="CM007387">
    <property type="protein sequence ID" value="ONK64458.1"/>
    <property type="molecule type" value="Genomic_DNA"/>
</dbReference>
<evidence type="ECO:0000256" key="2">
    <source>
        <dbReference type="ARBA" id="ARBA00009592"/>
    </source>
</evidence>
<evidence type="ECO:0000256" key="11">
    <source>
        <dbReference type="SAM" id="Phobius"/>
    </source>
</evidence>
<keyword evidence="6" id="KW-0732">Signal</keyword>
<dbReference type="InterPro" id="IPR046956">
    <property type="entry name" value="RLP23-like"/>
</dbReference>
<dbReference type="Pfam" id="PF00560">
    <property type="entry name" value="LRR_1"/>
    <property type="match status" value="2"/>
</dbReference>
<dbReference type="Gramene" id="ONK64458">
    <property type="protein sequence ID" value="ONK64458"/>
    <property type="gene ID" value="A4U43_C07F26250"/>
</dbReference>
<evidence type="ECO:0000256" key="10">
    <source>
        <dbReference type="ARBA" id="ARBA00023180"/>
    </source>
</evidence>
<keyword evidence="8 11" id="KW-1133">Transmembrane helix</keyword>
<dbReference type="AlphaFoldDB" id="A0A5P1EEY5"/>
<dbReference type="OMA" id="YITHELC"/>
<evidence type="ECO:0000256" key="5">
    <source>
        <dbReference type="ARBA" id="ARBA00022692"/>
    </source>
</evidence>
<dbReference type="InterPro" id="IPR003591">
    <property type="entry name" value="Leu-rich_rpt_typical-subtyp"/>
</dbReference>
<keyword evidence="7" id="KW-0677">Repeat</keyword>
<dbReference type="FunFam" id="3.80.10.10:FF:000111">
    <property type="entry name" value="LRR receptor-like serine/threonine-protein kinase ERECTA"/>
    <property type="match status" value="1"/>
</dbReference>
<organism evidence="12 13">
    <name type="scientific">Asparagus officinalis</name>
    <name type="common">Garden asparagus</name>
    <dbReference type="NCBI Taxonomy" id="4686"/>
    <lineage>
        <taxon>Eukaryota</taxon>
        <taxon>Viridiplantae</taxon>
        <taxon>Streptophyta</taxon>
        <taxon>Embryophyta</taxon>
        <taxon>Tracheophyta</taxon>
        <taxon>Spermatophyta</taxon>
        <taxon>Magnoliopsida</taxon>
        <taxon>Liliopsida</taxon>
        <taxon>Asparagales</taxon>
        <taxon>Asparagaceae</taxon>
        <taxon>Asparagoideae</taxon>
        <taxon>Asparagus</taxon>
    </lineage>
</organism>
<dbReference type="SUPFAM" id="SSF52058">
    <property type="entry name" value="L domain-like"/>
    <property type="match status" value="1"/>
</dbReference>
<reference evidence="13" key="1">
    <citation type="journal article" date="2017" name="Nat. Commun.">
        <title>The asparagus genome sheds light on the origin and evolution of a young Y chromosome.</title>
        <authorList>
            <person name="Harkess A."/>
            <person name="Zhou J."/>
            <person name="Xu C."/>
            <person name="Bowers J.E."/>
            <person name="Van der Hulst R."/>
            <person name="Ayyampalayam S."/>
            <person name="Mercati F."/>
            <person name="Riccardi P."/>
            <person name="McKain M.R."/>
            <person name="Kakrana A."/>
            <person name="Tang H."/>
            <person name="Ray J."/>
            <person name="Groenendijk J."/>
            <person name="Arikit S."/>
            <person name="Mathioni S.M."/>
            <person name="Nakano M."/>
            <person name="Shan H."/>
            <person name="Telgmann-Rauber A."/>
            <person name="Kanno A."/>
            <person name="Yue Z."/>
            <person name="Chen H."/>
            <person name="Li W."/>
            <person name="Chen Y."/>
            <person name="Xu X."/>
            <person name="Zhang Y."/>
            <person name="Luo S."/>
            <person name="Chen H."/>
            <person name="Gao J."/>
            <person name="Mao Z."/>
            <person name="Pires J.C."/>
            <person name="Luo M."/>
            <person name="Kudrna D."/>
            <person name="Wing R.A."/>
            <person name="Meyers B.C."/>
            <person name="Yi K."/>
            <person name="Kong H."/>
            <person name="Lavrijsen P."/>
            <person name="Sunseri F."/>
            <person name="Falavigna A."/>
            <person name="Ye Y."/>
            <person name="Leebens-Mack J.H."/>
            <person name="Chen G."/>
        </authorList>
    </citation>
    <scope>NUCLEOTIDE SEQUENCE [LARGE SCALE GENOMIC DNA]</scope>
    <source>
        <strain evidence="13">cv. DH0086</strain>
    </source>
</reference>
<comment type="similarity">
    <text evidence="2">Belongs to the RLP family.</text>
</comment>
<evidence type="ECO:0000256" key="3">
    <source>
        <dbReference type="ARBA" id="ARBA00022475"/>
    </source>
</evidence>
<keyword evidence="13" id="KW-1185">Reference proteome</keyword>
<gene>
    <name evidence="12" type="ORF">A4U43_C07F26250</name>
</gene>
<accession>A0A5P1EEY5</accession>
<dbReference type="InterPro" id="IPR032675">
    <property type="entry name" value="LRR_dom_sf"/>
</dbReference>
<dbReference type="InterPro" id="IPR001611">
    <property type="entry name" value="Leu-rich_rpt"/>
</dbReference>
<evidence type="ECO:0000313" key="13">
    <source>
        <dbReference type="Proteomes" id="UP000243459"/>
    </source>
</evidence>
<dbReference type="Gene3D" id="3.80.10.10">
    <property type="entry name" value="Ribonuclease Inhibitor"/>
    <property type="match status" value="1"/>
</dbReference>
<sequence length="284" mass="30832">MLSGTIPHQMSYLSSLQVLDLAQNNLSGRIPPSLKNFTAMANATKAMENTVIFDRSAVISKSADVSFPVVVKGRKEDYTTTLSLVVVFDLSCNRFSGEIPVETMDLVGLQSLNLSGNQLTGSIPNNVGRMAHLETLDLSSNHLIGAIPTGITLLSSLSSLNLSYNNLSGAIPSGKQLQTLTDTSIYAGNPDLCGSPLPVKCPADEPPQQSPRAGVETRIDDSDMFELYLGMGVGYVVGLWGTCALFLINKSWRIAYFCFFDDVADKLFAAKERLRRWMCPRLQG</sequence>
<dbReference type="PANTHER" id="PTHR48063:SF112">
    <property type="entry name" value="RECEPTOR LIKE PROTEIN 30-LIKE"/>
    <property type="match status" value="1"/>
</dbReference>
<dbReference type="PANTHER" id="PTHR48063">
    <property type="entry name" value="LRR RECEPTOR-LIKE KINASE"/>
    <property type="match status" value="1"/>
</dbReference>
<keyword evidence="5 11" id="KW-0812">Transmembrane</keyword>
<dbReference type="Proteomes" id="UP000243459">
    <property type="component" value="Chromosome 7"/>
</dbReference>
<evidence type="ECO:0000256" key="8">
    <source>
        <dbReference type="ARBA" id="ARBA00022989"/>
    </source>
</evidence>
<proteinExistence type="inferred from homology"/>
<keyword evidence="10" id="KW-0325">Glycoprotein</keyword>
<dbReference type="GO" id="GO:0005886">
    <property type="term" value="C:plasma membrane"/>
    <property type="evidence" value="ECO:0007669"/>
    <property type="project" value="UniProtKB-SubCell"/>
</dbReference>
<evidence type="ECO:0000256" key="7">
    <source>
        <dbReference type="ARBA" id="ARBA00022737"/>
    </source>
</evidence>
<evidence type="ECO:0008006" key="14">
    <source>
        <dbReference type="Google" id="ProtNLM"/>
    </source>
</evidence>
<evidence type="ECO:0000256" key="1">
    <source>
        <dbReference type="ARBA" id="ARBA00004251"/>
    </source>
</evidence>
<feature type="transmembrane region" description="Helical" evidence="11">
    <location>
        <begin position="227"/>
        <end position="248"/>
    </location>
</feature>
<evidence type="ECO:0000256" key="6">
    <source>
        <dbReference type="ARBA" id="ARBA00022729"/>
    </source>
</evidence>
<dbReference type="InterPro" id="IPR025875">
    <property type="entry name" value="Leu-rich_rpt_4"/>
</dbReference>
<keyword evidence="4" id="KW-0433">Leucine-rich repeat</keyword>
<evidence type="ECO:0000313" key="12">
    <source>
        <dbReference type="EMBL" id="ONK64458.1"/>
    </source>
</evidence>
<comment type="subcellular location">
    <subcellularLocation>
        <location evidence="1">Cell membrane</location>
        <topology evidence="1">Single-pass type I membrane protein</topology>
    </subcellularLocation>
</comment>